<gene>
    <name evidence="2" type="ORF">D8M06_09185</name>
</gene>
<sequence length="144" mass="15948">MSQAVGTTNLSPRPIFLTHDGGENWEETNNPGITRLIYDGGFVDETTGFLSYGTINPEEPNLYVTQNSGKTWSKANFQIPEKYQPIFVSAEVPVKEGEHLAVLVNQGPNGDYQGGQVKGKFISEDNGKTWEFLMEVEPGEADYE</sequence>
<dbReference type="Proteomes" id="UP000269301">
    <property type="component" value="Unassembled WGS sequence"/>
</dbReference>
<dbReference type="RefSeq" id="WP_121204098.1">
    <property type="nucleotide sequence ID" value="NZ_RBZP01000005.1"/>
</dbReference>
<evidence type="ECO:0000313" key="3">
    <source>
        <dbReference type="Proteomes" id="UP000269301"/>
    </source>
</evidence>
<dbReference type="Pfam" id="PF02012">
    <property type="entry name" value="BNR"/>
    <property type="match status" value="1"/>
</dbReference>
<name>A0A495A3B3_9BACI</name>
<dbReference type="AlphaFoldDB" id="A0A495A3B3"/>
<dbReference type="EMBL" id="RBZP01000005">
    <property type="protein sequence ID" value="RKQ33984.1"/>
    <property type="molecule type" value="Genomic_DNA"/>
</dbReference>
<dbReference type="SUPFAM" id="SSF110296">
    <property type="entry name" value="Oligoxyloglucan reducing end-specific cellobiohydrolase"/>
    <property type="match status" value="1"/>
</dbReference>
<accession>A0A495A3B3</accession>
<feature type="compositionally biased region" description="Polar residues" evidence="1">
    <location>
        <begin position="1"/>
        <end position="11"/>
    </location>
</feature>
<proteinExistence type="predicted"/>
<comment type="caution">
    <text evidence="2">The sequence shown here is derived from an EMBL/GenBank/DDBJ whole genome shotgun (WGS) entry which is preliminary data.</text>
</comment>
<evidence type="ECO:0008006" key="4">
    <source>
        <dbReference type="Google" id="ProtNLM"/>
    </source>
</evidence>
<dbReference type="Gene3D" id="2.130.10.10">
    <property type="entry name" value="YVTN repeat-like/Quinoprotein amine dehydrogenase"/>
    <property type="match status" value="1"/>
</dbReference>
<keyword evidence="3" id="KW-1185">Reference proteome</keyword>
<dbReference type="CDD" id="cd15482">
    <property type="entry name" value="Sialidase_non-viral"/>
    <property type="match status" value="1"/>
</dbReference>
<evidence type="ECO:0000313" key="2">
    <source>
        <dbReference type="EMBL" id="RKQ33984.1"/>
    </source>
</evidence>
<organism evidence="2 3">
    <name type="scientific">Oceanobacillus halophilus</name>
    <dbReference type="NCBI Taxonomy" id="930130"/>
    <lineage>
        <taxon>Bacteria</taxon>
        <taxon>Bacillati</taxon>
        <taxon>Bacillota</taxon>
        <taxon>Bacilli</taxon>
        <taxon>Bacillales</taxon>
        <taxon>Bacillaceae</taxon>
        <taxon>Oceanobacillus</taxon>
    </lineage>
</organism>
<evidence type="ECO:0000256" key="1">
    <source>
        <dbReference type="SAM" id="MobiDB-lite"/>
    </source>
</evidence>
<dbReference type="InterPro" id="IPR015943">
    <property type="entry name" value="WD40/YVTN_repeat-like_dom_sf"/>
</dbReference>
<dbReference type="InterPro" id="IPR002860">
    <property type="entry name" value="BNR_rpt"/>
</dbReference>
<reference evidence="2 3" key="1">
    <citation type="journal article" date="2016" name="Int. J. Syst. Evol. Microbiol.">
        <title>Oceanobacillus halophilus sp. nov., a novel moderately halophilic bacterium from a hypersaline lake.</title>
        <authorList>
            <person name="Amoozegar M.A."/>
            <person name="Bagheri M."/>
            <person name="Makhdoumi A."/>
            <person name="Nikou M.M."/>
            <person name="Fazeli S.A.S."/>
            <person name="Schumann P."/>
            <person name="Sproer C."/>
            <person name="Sanchez-Porro C."/>
            <person name="Ventosa A."/>
        </authorList>
    </citation>
    <scope>NUCLEOTIDE SEQUENCE [LARGE SCALE GENOMIC DNA]</scope>
    <source>
        <strain evidence="2 3">DSM 23996</strain>
    </source>
</reference>
<feature type="region of interest" description="Disordered" evidence="1">
    <location>
        <begin position="1"/>
        <end position="23"/>
    </location>
</feature>
<protein>
    <recommendedName>
        <fullName evidence="4">Exo-alpha-sialidase</fullName>
    </recommendedName>
</protein>
<dbReference type="OrthoDB" id="47917at2"/>